<protein>
    <submittedName>
        <fullName evidence="2">Uncharacterized protein</fullName>
    </submittedName>
</protein>
<dbReference type="GeneID" id="31764388"/>
<dbReference type="HOGENOM" id="CLU_1852226_0_0_10"/>
<dbReference type="RefSeq" id="WP_012023587.1">
    <property type="nucleotide sequence ID" value="NC_009441.1"/>
</dbReference>
<dbReference type="KEGG" id="fjo:Fjoh_1509"/>
<dbReference type="OrthoDB" id="1359943at2"/>
<dbReference type="AlphaFoldDB" id="A5FJS3"/>
<reference evidence="2 3" key="1">
    <citation type="journal article" date="2009" name="Appl. Environ. Microbiol.">
        <title>Novel features of the polysaccharide-digesting gliding bacterium Flavobacterium johnsoniae as revealed by genome sequence analysis.</title>
        <authorList>
            <person name="McBride M.J."/>
            <person name="Xie G."/>
            <person name="Martens E.C."/>
            <person name="Lapidus A."/>
            <person name="Henrissat B."/>
            <person name="Rhodes R.G."/>
            <person name="Goltsman E."/>
            <person name="Wang W."/>
            <person name="Xu J."/>
            <person name="Hunnicutt D.W."/>
            <person name="Staroscik A.M."/>
            <person name="Hoover T.R."/>
            <person name="Cheng Y.Q."/>
            <person name="Stein J.L."/>
        </authorList>
    </citation>
    <scope>NUCLEOTIDE SEQUENCE [LARGE SCALE GENOMIC DNA]</scope>
    <source>
        <strain evidence="3">ATCC 17061 / DSM 2064 / JCM 8514 / BCRC 14874 / CCUG 350202 / NBRC 14942 / NCIMB 11054 / UW101</strain>
    </source>
</reference>
<evidence type="ECO:0000256" key="1">
    <source>
        <dbReference type="SAM" id="Phobius"/>
    </source>
</evidence>
<evidence type="ECO:0000313" key="2">
    <source>
        <dbReference type="EMBL" id="ABQ04541.1"/>
    </source>
</evidence>
<keyword evidence="1" id="KW-0812">Transmembrane</keyword>
<organism evidence="2 3">
    <name type="scientific">Flavobacterium johnsoniae (strain ATCC 17061 / DSM 2064 / JCM 8514 / BCRC 14874 / CCUG 350202 / NBRC 14942 / NCIMB 11054 / UW101)</name>
    <name type="common">Cytophaga johnsonae</name>
    <dbReference type="NCBI Taxonomy" id="376686"/>
    <lineage>
        <taxon>Bacteria</taxon>
        <taxon>Pseudomonadati</taxon>
        <taxon>Bacteroidota</taxon>
        <taxon>Flavobacteriia</taxon>
        <taxon>Flavobacteriales</taxon>
        <taxon>Flavobacteriaceae</taxon>
        <taxon>Flavobacterium</taxon>
    </lineage>
</organism>
<feature type="transmembrane region" description="Helical" evidence="1">
    <location>
        <begin position="20"/>
        <end position="38"/>
    </location>
</feature>
<dbReference type="EMBL" id="CP000685">
    <property type="protein sequence ID" value="ABQ04541.1"/>
    <property type="molecule type" value="Genomic_DNA"/>
</dbReference>
<keyword evidence="1" id="KW-1133">Transmembrane helix</keyword>
<proteinExistence type="predicted"/>
<accession>A5FJS3</accession>
<dbReference type="Proteomes" id="UP000006694">
    <property type="component" value="Chromosome"/>
</dbReference>
<sequence length="138" mass="16257">MTFIDQLIKLNRGEIEVKGILLPIIVSLMLILILVHEFKNKIINIKIINDNIEKRTYLGYSKIFKFNDFNGFEIRILKGNVEDYEYLYLMKDGKPIITISQTYLENYYELKNVISNKSKYMSSSYGMLDEVKDLLTLK</sequence>
<evidence type="ECO:0000313" key="3">
    <source>
        <dbReference type="Proteomes" id="UP000006694"/>
    </source>
</evidence>
<name>A5FJS3_FLAJ1</name>
<keyword evidence="1" id="KW-0472">Membrane</keyword>
<keyword evidence="3" id="KW-1185">Reference proteome</keyword>
<gene>
    <name evidence="2" type="ordered locus">Fjoh_1509</name>
</gene>
<dbReference type="STRING" id="376686.Fjoh_1509"/>